<evidence type="ECO:0000259" key="1">
    <source>
        <dbReference type="PROSITE" id="PS51352"/>
    </source>
</evidence>
<dbReference type="InterPro" id="IPR013766">
    <property type="entry name" value="Thioredoxin_domain"/>
</dbReference>
<name>S7V966_9BACT</name>
<dbReference type="GO" id="GO:0016491">
    <property type="term" value="F:oxidoreductase activity"/>
    <property type="evidence" value="ECO:0007669"/>
    <property type="project" value="InterPro"/>
</dbReference>
<accession>S7V966</accession>
<protein>
    <submittedName>
        <fullName evidence="2">Putative thioredoxin family protein</fullName>
    </submittedName>
</protein>
<dbReference type="PANTHER" id="PTHR42852">
    <property type="entry name" value="THIOL:DISULFIDE INTERCHANGE PROTEIN DSBE"/>
    <property type="match status" value="1"/>
</dbReference>
<dbReference type="CDD" id="cd02966">
    <property type="entry name" value="TlpA_like_family"/>
    <property type="match status" value="1"/>
</dbReference>
<evidence type="ECO:0000313" key="2">
    <source>
        <dbReference type="EMBL" id="EPR66122.1"/>
    </source>
</evidence>
<dbReference type="RefSeq" id="WP_020889934.1">
    <property type="nucleotide sequence ID" value="NZ_ATNM01000156.1"/>
</dbReference>
<reference evidence="2 3" key="1">
    <citation type="journal article" date="2013" name="Genome Announc.">
        <title>Draft Genome Sequence of Cyclobacterium qasimii Strain M12-11BT, Isolated from Arctic Marine Sediment.</title>
        <authorList>
            <person name="Shivaji S."/>
            <person name="Ara S."/>
            <person name="Singh A."/>
            <person name="Kumar Pinnaka A."/>
        </authorList>
    </citation>
    <scope>NUCLEOTIDE SEQUENCE [LARGE SCALE GENOMIC DNA]</scope>
    <source>
        <strain evidence="2 3">M12-11B</strain>
    </source>
</reference>
<dbReference type="InterPro" id="IPR000866">
    <property type="entry name" value="AhpC/TSA"/>
</dbReference>
<dbReference type="InterPro" id="IPR036249">
    <property type="entry name" value="Thioredoxin-like_sf"/>
</dbReference>
<dbReference type="AlphaFoldDB" id="S7V966"/>
<dbReference type="GO" id="GO:0016209">
    <property type="term" value="F:antioxidant activity"/>
    <property type="evidence" value="ECO:0007669"/>
    <property type="project" value="InterPro"/>
</dbReference>
<dbReference type="PANTHER" id="PTHR42852:SF13">
    <property type="entry name" value="PROTEIN DIPZ"/>
    <property type="match status" value="1"/>
</dbReference>
<feature type="domain" description="Thioredoxin" evidence="1">
    <location>
        <begin position="12"/>
        <end position="155"/>
    </location>
</feature>
<dbReference type="Proteomes" id="UP000014974">
    <property type="component" value="Unassembled WGS sequence"/>
</dbReference>
<dbReference type="InterPro" id="IPR050553">
    <property type="entry name" value="Thioredoxin_ResA/DsbE_sf"/>
</dbReference>
<gene>
    <name evidence="2" type="ORF">ADICYQ_4820</name>
</gene>
<dbReference type="SUPFAM" id="SSF52833">
    <property type="entry name" value="Thioredoxin-like"/>
    <property type="match status" value="1"/>
</dbReference>
<proteinExistence type="predicted"/>
<dbReference type="Pfam" id="PF00578">
    <property type="entry name" value="AhpC-TSA"/>
    <property type="match status" value="1"/>
</dbReference>
<comment type="caution">
    <text evidence="2">The sequence shown here is derived from an EMBL/GenBank/DDBJ whole genome shotgun (WGS) entry which is preliminary data.</text>
</comment>
<dbReference type="eggNOG" id="COG0526">
    <property type="taxonomic scope" value="Bacteria"/>
</dbReference>
<evidence type="ECO:0000313" key="3">
    <source>
        <dbReference type="Proteomes" id="UP000014974"/>
    </source>
</evidence>
<dbReference type="OrthoDB" id="6399635at2"/>
<sequence length="155" mass="18147">MLLKIKFLFLFLSFGFIQPDPMITLDFDGFKSEIETPSEDLRIYNFWATWCAPCIHEMPYFESVVKDTKGTNLVFVSLDDDRRPERVKAFVEKKGFSSPIWLLSEKEQKDWKQKLKEDWSGAIPATLFVTAAGKRHFHTGQISEEKLKELIETYK</sequence>
<organism evidence="2 3">
    <name type="scientific">Cyclobacterium qasimii M12-11B</name>
    <dbReference type="NCBI Taxonomy" id="641524"/>
    <lineage>
        <taxon>Bacteria</taxon>
        <taxon>Pseudomonadati</taxon>
        <taxon>Bacteroidota</taxon>
        <taxon>Cytophagia</taxon>
        <taxon>Cytophagales</taxon>
        <taxon>Cyclobacteriaceae</taxon>
        <taxon>Cyclobacterium</taxon>
    </lineage>
</organism>
<dbReference type="Gene3D" id="3.40.30.10">
    <property type="entry name" value="Glutaredoxin"/>
    <property type="match status" value="1"/>
</dbReference>
<dbReference type="EMBL" id="ATNM01000156">
    <property type="protein sequence ID" value="EPR66122.1"/>
    <property type="molecule type" value="Genomic_DNA"/>
</dbReference>
<dbReference type="STRING" id="641524.ADICYQ_4820"/>
<dbReference type="PROSITE" id="PS51352">
    <property type="entry name" value="THIOREDOXIN_2"/>
    <property type="match status" value="1"/>
</dbReference>